<keyword evidence="1" id="KW-0433">Leucine-rich repeat</keyword>
<dbReference type="SUPFAM" id="SSF52058">
    <property type="entry name" value="L domain-like"/>
    <property type="match status" value="1"/>
</dbReference>
<sequence length="414" mass="47077">MILYSVILWSALVRPTTALRFYCEACNTCKIWNWNPRDEGTFVLHHIPKTHGTVELYNLLISSTTSKLFDIFEAPRQHMETTLVVKMSAVRNFELENGATLNTIEFENTYLSSMEFGMSCSVKNLTIKRSKLSHLPPSLHRLKDLNKLTINYSLIQAINLNDIAELPRLSILDLARNRIHSLYWTAESVLSSMVSIIYLGKNRLRSINLELFSGMNALERLDLSQNLISVLSGSLVSSGLYFLDLSYNRLLKLDCCKWIVPNLNNLVANDNLFRSLPRCIEKALLNVSFVDFHNNQLHVDEVLRFGKLVNLEYLTLDNNKLTHVTLNESTIPRNMTYLSLRGNKLKRLEIPYVPNGEIFIDVSSNCIRSVDLGKLSTNLTKLIMDGNPLDCSITASVKIKPNLSCIRNNTTDCD</sequence>
<evidence type="ECO:0000256" key="3">
    <source>
        <dbReference type="SAM" id="SignalP"/>
    </source>
</evidence>
<evidence type="ECO:0000256" key="2">
    <source>
        <dbReference type="ARBA" id="ARBA00022737"/>
    </source>
</evidence>
<keyword evidence="5" id="KW-1185">Reference proteome</keyword>
<dbReference type="Gene3D" id="3.80.10.10">
    <property type="entry name" value="Ribonuclease Inhibitor"/>
    <property type="match status" value="2"/>
</dbReference>
<dbReference type="SMART" id="SM00369">
    <property type="entry name" value="LRR_TYP"/>
    <property type="match status" value="5"/>
</dbReference>
<dbReference type="GO" id="GO:0005615">
    <property type="term" value="C:extracellular space"/>
    <property type="evidence" value="ECO:0007669"/>
    <property type="project" value="TreeGrafter"/>
</dbReference>
<dbReference type="AlphaFoldDB" id="A0A2C9GUL5"/>
<accession>A0A2C9GUL5</accession>
<evidence type="ECO:0000313" key="4">
    <source>
        <dbReference type="EnsemblMetazoa" id="ACUA029124-PA"/>
    </source>
</evidence>
<organism evidence="4 5">
    <name type="scientific">Anopheles culicifacies</name>
    <dbReference type="NCBI Taxonomy" id="139723"/>
    <lineage>
        <taxon>Eukaryota</taxon>
        <taxon>Metazoa</taxon>
        <taxon>Ecdysozoa</taxon>
        <taxon>Arthropoda</taxon>
        <taxon>Hexapoda</taxon>
        <taxon>Insecta</taxon>
        <taxon>Pterygota</taxon>
        <taxon>Neoptera</taxon>
        <taxon>Endopterygota</taxon>
        <taxon>Diptera</taxon>
        <taxon>Nematocera</taxon>
        <taxon>Culicoidea</taxon>
        <taxon>Culicidae</taxon>
        <taxon>Anophelinae</taxon>
        <taxon>Anopheles</taxon>
        <taxon>culicifacies species complex</taxon>
    </lineage>
</organism>
<feature type="signal peptide" evidence="3">
    <location>
        <begin position="1"/>
        <end position="18"/>
    </location>
</feature>
<dbReference type="InterPro" id="IPR001611">
    <property type="entry name" value="Leu-rich_rpt"/>
</dbReference>
<evidence type="ECO:0000256" key="1">
    <source>
        <dbReference type="ARBA" id="ARBA00022614"/>
    </source>
</evidence>
<reference evidence="4" key="2">
    <citation type="submission" date="2020-05" db="UniProtKB">
        <authorList>
            <consortium name="EnsemblMetazoa"/>
        </authorList>
    </citation>
    <scope>IDENTIFICATION</scope>
    <source>
        <strain evidence="4">A-37</strain>
    </source>
</reference>
<evidence type="ECO:0000313" key="5">
    <source>
        <dbReference type="Proteomes" id="UP000075883"/>
    </source>
</evidence>
<keyword evidence="2" id="KW-0677">Repeat</keyword>
<dbReference type="STRING" id="139723.A0A2C9GUL5"/>
<dbReference type="Pfam" id="PF13855">
    <property type="entry name" value="LRR_8"/>
    <property type="match status" value="2"/>
</dbReference>
<feature type="chain" id="PRO_5012316165" description="Leucine rich immune protein (Coil-less)" evidence="3">
    <location>
        <begin position="19"/>
        <end position="414"/>
    </location>
</feature>
<reference evidence="5" key="1">
    <citation type="submission" date="2013-09" db="EMBL/GenBank/DDBJ databases">
        <title>The Genome Sequence of Anopheles culicifacies species A.</title>
        <authorList>
            <consortium name="The Broad Institute Genomics Platform"/>
            <person name="Neafsey D.E."/>
            <person name="Besansky N."/>
            <person name="Howell P."/>
            <person name="Walton C."/>
            <person name="Young S.K."/>
            <person name="Zeng Q."/>
            <person name="Gargeya S."/>
            <person name="Fitzgerald M."/>
            <person name="Haas B."/>
            <person name="Abouelleil A."/>
            <person name="Allen A.W."/>
            <person name="Alvarado L."/>
            <person name="Arachchi H.M."/>
            <person name="Berlin A.M."/>
            <person name="Chapman S.B."/>
            <person name="Gainer-Dewar J."/>
            <person name="Goldberg J."/>
            <person name="Griggs A."/>
            <person name="Gujja S."/>
            <person name="Hansen M."/>
            <person name="Howarth C."/>
            <person name="Imamovic A."/>
            <person name="Ireland A."/>
            <person name="Larimer J."/>
            <person name="McCowan C."/>
            <person name="Murphy C."/>
            <person name="Pearson M."/>
            <person name="Poon T.W."/>
            <person name="Priest M."/>
            <person name="Roberts A."/>
            <person name="Saif S."/>
            <person name="Shea T."/>
            <person name="Sisk P."/>
            <person name="Sykes S."/>
            <person name="Wortman J."/>
            <person name="Nusbaum C."/>
            <person name="Birren B."/>
        </authorList>
    </citation>
    <scope>NUCLEOTIDE SEQUENCE [LARGE SCALE GENOMIC DNA]</scope>
    <source>
        <strain evidence="5">A-37</strain>
    </source>
</reference>
<dbReference type="EnsemblMetazoa" id="ACUA029124-RA">
    <property type="protein sequence ID" value="ACUA029124-PA"/>
    <property type="gene ID" value="ACUA029124"/>
</dbReference>
<dbReference type="PANTHER" id="PTHR45712:SF22">
    <property type="entry name" value="INSULIN-LIKE GROWTH FACTOR-BINDING PROTEIN COMPLEX ACID LABILE SUBUNIT"/>
    <property type="match status" value="1"/>
</dbReference>
<dbReference type="InterPro" id="IPR050333">
    <property type="entry name" value="SLRP"/>
</dbReference>
<evidence type="ECO:0008006" key="6">
    <source>
        <dbReference type="Google" id="ProtNLM"/>
    </source>
</evidence>
<proteinExistence type="predicted"/>
<dbReference type="InterPro" id="IPR003591">
    <property type="entry name" value="Leu-rich_rpt_typical-subtyp"/>
</dbReference>
<name>A0A2C9GUL5_9DIPT</name>
<keyword evidence="3" id="KW-0732">Signal</keyword>
<dbReference type="PANTHER" id="PTHR45712">
    <property type="entry name" value="AGAP008170-PA"/>
    <property type="match status" value="1"/>
</dbReference>
<protein>
    <recommendedName>
        <fullName evidence="6">Leucine rich immune protein (Coil-less)</fullName>
    </recommendedName>
</protein>
<dbReference type="InterPro" id="IPR032675">
    <property type="entry name" value="LRR_dom_sf"/>
</dbReference>
<dbReference type="Proteomes" id="UP000075883">
    <property type="component" value="Unassembled WGS sequence"/>
</dbReference>
<dbReference type="VEuPathDB" id="VectorBase:ACUA029124"/>
<dbReference type="EMBL" id="AXCM01003080">
    <property type="status" value="NOT_ANNOTATED_CDS"/>
    <property type="molecule type" value="Genomic_DNA"/>
</dbReference>